<organism evidence="1 2">
    <name type="scientific">Pseudanabaena cinerea FACHB-1277</name>
    <dbReference type="NCBI Taxonomy" id="2949581"/>
    <lineage>
        <taxon>Bacteria</taxon>
        <taxon>Bacillati</taxon>
        <taxon>Cyanobacteriota</taxon>
        <taxon>Cyanophyceae</taxon>
        <taxon>Pseudanabaenales</taxon>
        <taxon>Pseudanabaenaceae</taxon>
        <taxon>Pseudanabaena</taxon>
        <taxon>Pseudanabaena cinerea</taxon>
    </lineage>
</organism>
<evidence type="ECO:0008006" key="3">
    <source>
        <dbReference type="Google" id="ProtNLM"/>
    </source>
</evidence>
<dbReference type="EMBL" id="JACJPY010000006">
    <property type="protein sequence ID" value="MBD2149201.1"/>
    <property type="molecule type" value="Genomic_DNA"/>
</dbReference>
<accession>A0A926UQ56</accession>
<protein>
    <recommendedName>
        <fullName evidence="3">DUF2281 domain-containing protein</fullName>
    </recommendedName>
</protein>
<name>A0A926UQ56_9CYAN</name>
<dbReference type="AlphaFoldDB" id="A0A926UQ56"/>
<gene>
    <name evidence="1" type="ORF">H6F44_03530</name>
</gene>
<comment type="caution">
    <text evidence="1">The sequence shown here is derived from an EMBL/GenBank/DDBJ whole genome shotgun (WGS) entry which is preliminary data.</text>
</comment>
<dbReference type="Proteomes" id="UP000631421">
    <property type="component" value="Unassembled WGS sequence"/>
</dbReference>
<reference evidence="1" key="2">
    <citation type="submission" date="2020-08" db="EMBL/GenBank/DDBJ databases">
        <authorList>
            <person name="Chen M."/>
            <person name="Teng W."/>
            <person name="Zhao L."/>
            <person name="Hu C."/>
            <person name="Zhou Y."/>
            <person name="Han B."/>
            <person name="Song L."/>
            <person name="Shu W."/>
        </authorList>
    </citation>
    <scope>NUCLEOTIDE SEQUENCE</scope>
    <source>
        <strain evidence="1">FACHB-1277</strain>
    </source>
</reference>
<keyword evidence="2" id="KW-1185">Reference proteome</keyword>
<sequence>MSPNNQSQLLEAIRQLDDQQIPLVLQFISSIKKNSTSRQTASQTVLERMGGYPKHFLEGSGDLSDRSVRKKIIAEKIRAKHQARHE</sequence>
<evidence type="ECO:0000313" key="1">
    <source>
        <dbReference type="EMBL" id="MBD2149201.1"/>
    </source>
</evidence>
<reference evidence="1" key="1">
    <citation type="journal article" date="2015" name="ISME J.">
        <title>Draft Genome Sequence of Streptomyces incarnatus NRRL8089, which Produces the Nucleoside Antibiotic Sinefungin.</title>
        <authorList>
            <person name="Oshima K."/>
            <person name="Hattori M."/>
            <person name="Shimizu H."/>
            <person name="Fukuda K."/>
            <person name="Nemoto M."/>
            <person name="Inagaki K."/>
            <person name="Tamura T."/>
        </authorList>
    </citation>
    <scope>NUCLEOTIDE SEQUENCE</scope>
    <source>
        <strain evidence="1">FACHB-1277</strain>
    </source>
</reference>
<proteinExistence type="predicted"/>
<evidence type="ECO:0000313" key="2">
    <source>
        <dbReference type="Proteomes" id="UP000631421"/>
    </source>
</evidence>